<dbReference type="InterPro" id="IPR005064">
    <property type="entry name" value="BUG"/>
</dbReference>
<organism evidence="3 4">
    <name type="scientific">Cupriavidus pauculus</name>
    <dbReference type="NCBI Taxonomy" id="82633"/>
    <lineage>
        <taxon>Bacteria</taxon>
        <taxon>Pseudomonadati</taxon>
        <taxon>Pseudomonadota</taxon>
        <taxon>Betaproteobacteria</taxon>
        <taxon>Burkholderiales</taxon>
        <taxon>Burkholderiaceae</taxon>
        <taxon>Cupriavidus</taxon>
    </lineage>
</organism>
<dbReference type="PIRSF" id="PIRSF017082">
    <property type="entry name" value="YflP"/>
    <property type="match status" value="1"/>
</dbReference>
<dbReference type="Pfam" id="PF03401">
    <property type="entry name" value="TctC"/>
    <property type="match status" value="1"/>
</dbReference>
<evidence type="ECO:0000256" key="2">
    <source>
        <dbReference type="SAM" id="SignalP"/>
    </source>
</evidence>
<evidence type="ECO:0000313" key="3">
    <source>
        <dbReference type="EMBL" id="PLP96872.1"/>
    </source>
</evidence>
<protein>
    <submittedName>
        <fullName evidence="3">ABC transporter substrate-binding protein</fullName>
    </submittedName>
</protein>
<dbReference type="AlphaFoldDB" id="A0A2N5C3T4"/>
<keyword evidence="2" id="KW-0732">Signal</keyword>
<dbReference type="SUPFAM" id="SSF53850">
    <property type="entry name" value="Periplasmic binding protein-like II"/>
    <property type="match status" value="1"/>
</dbReference>
<dbReference type="Gene3D" id="3.40.190.10">
    <property type="entry name" value="Periplasmic binding protein-like II"/>
    <property type="match status" value="1"/>
</dbReference>
<gene>
    <name evidence="3" type="ORF">CYJ10_30250</name>
</gene>
<dbReference type="STRING" id="82633.GCA_000974605_02549"/>
<reference evidence="3 4" key="1">
    <citation type="submission" date="2017-12" db="EMBL/GenBank/DDBJ databases">
        <title>Genome sequence of the active heterotrophic nitrifier-denitrifier, Cupriavidus pauculus UM1.</title>
        <authorList>
            <person name="Putonti C."/>
            <person name="Castignetti D."/>
        </authorList>
    </citation>
    <scope>NUCLEOTIDE SEQUENCE [LARGE SCALE GENOMIC DNA]</scope>
    <source>
        <strain evidence="3 4">UM1</strain>
    </source>
</reference>
<dbReference type="PANTHER" id="PTHR42928">
    <property type="entry name" value="TRICARBOXYLATE-BINDING PROTEIN"/>
    <property type="match status" value="1"/>
</dbReference>
<dbReference type="OrthoDB" id="8678477at2"/>
<proteinExistence type="inferred from homology"/>
<dbReference type="RefSeq" id="WP_101685128.1">
    <property type="nucleotide sequence ID" value="NZ_PJRP01000022.1"/>
</dbReference>
<feature type="signal peptide" evidence="2">
    <location>
        <begin position="1"/>
        <end position="25"/>
    </location>
</feature>
<name>A0A2N5C3T4_9BURK</name>
<evidence type="ECO:0000256" key="1">
    <source>
        <dbReference type="ARBA" id="ARBA00006987"/>
    </source>
</evidence>
<dbReference type="Proteomes" id="UP000234341">
    <property type="component" value="Unassembled WGS sequence"/>
</dbReference>
<feature type="chain" id="PRO_5014742972" evidence="2">
    <location>
        <begin position="26"/>
        <end position="325"/>
    </location>
</feature>
<evidence type="ECO:0000313" key="4">
    <source>
        <dbReference type="Proteomes" id="UP000234341"/>
    </source>
</evidence>
<dbReference type="PANTHER" id="PTHR42928:SF5">
    <property type="entry name" value="BLR1237 PROTEIN"/>
    <property type="match status" value="1"/>
</dbReference>
<comment type="similarity">
    <text evidence="1">Belongs to the UPF0065 (bug) family.</text>
</comment>
<dbReference type="CDD" id="cd13578">
    <property type="entry name" value="PBP2_Bug27"/>
    <property type="match status" value="1"/>
</dbReference>
<accession>A0A2N5C3T4</accession>
<dbReference type="EMBL" id="PJRP01000022">
    <property type="protein sequence ID" value="PLP96872.1"/>
    <property type="molecule type" value="Genomic_DNA"/>
</dbReference>
<dbReference type="InterPro" id="IPR042100">
    <property type="entry name" value="Bug_dom1"/>
</dbReference>
<comment type="caution">
    <text evidence="3">The sequence shown here is derived from an EMBL/GenBank/DDBJ whole genome shotgun (WGS) entry which is preliminary data.</text>
</comment>
<sequence>MRSVLKSLLCGAAALAMSFAGHAGAADAYPAKPVTLIVPWAAGGSTDILARVLSEHLTKSLGQPVIVDNKPGASGNIGSAMVARAQPDGYTLLIGSMSTHAMNPALMANMPFKGVEDFTPLGLLAYVTNTMVVHPSVPANNVKELIAYARANPGKLAYASAGPGSTNHLSAVLFEKMAGIQMLHVPYKGGAPAVVDTVAGQTQLLFSAGTQTLPHVKAGKLKLLAVTEAKRSPLLPNVPTVGETIPGYELSVWYGAFGPKNMPAALVAKLNTEINRVMSLPEVKAKMDSIGVETATSTPQEFGKILRRDADRYGKLIKDLGIHGE</sequence>
<dbReference type="Gene3D" id="3.40.190.150">
    <property type="entry name" value="Bordetella uptake gene, domain 1"/>
    <property type="match status" value="1"/>
</dbReference>